<dbReference type="GO" id="GO:0046872">
    <property type="term" value="F:metal ion binding"/>
    <property type="evidence" value="ECO:0007669"/>
    <property type="project" value="UniProtKB-KW"/>
</dbReference>
<dbReference type="GO" id="GO:0020037">
    <property type="term" value="F:heme binding"/>
    <property type="evidence" value="ECO:0007669"/>
    <property type="project" value="InterPro"/>
</dbReference>
<dbReference type="Pfam" id="PF00034">
    <property type="entry name" value="Cytochrom_C"/>
    <property type="match status" value="1"/>
</dbReference>
<dbReference type="InterPro" id="IPR011989">
    <property type="entry name" value="ARM-like"/>
</dbReference>
<evidence type="ECO:0000259" key="6">
    <source>
        <dbReference type="PROSITE" id="PS51007"/>
    </source>
</evidence>
<dbReference type="PROSITE" id="PS51007">
    <property type="entry name" value="CYTC"/>
    <property type="match status" value="1"/>
</dbReference>
<dbReference type="PANTHER" id="PTHR33546:SF1">
    <property type="entry name" value="LARGE, MULTIFUNCTIONAL SECRETED PROTEIN"/>
    <property type="match status" value="1"/>
</dbReference>
<dbReference type="InterPro" id="IPR036909">
    <property type="entry name" value="Cyt_c-like_dom_sf"/>
</dbReference>
<dbReference type="Pfam" id="PF06283">
    <property type="entry name" value="ThuA"/>
    <property type="match status" value="1"/>
</dbReference>
<evidence type="ECO:0000313" key="8">
    <source>
        <dbReference type="Proteomes" id="UP000323917"/>
    </source>
</evidence>
<dbReference type="InterPro" id="IPR013427">
    <property type="entry name" value="Haem-bd_dom_put"/>
</dbReference>
<protein>
    <submittedName>
        <fullName evidence="7">Trehalose utilization</fullName>
    </submittedName>
</protein>
<evidence type="ECO:0000256" key="3">
    <source>
        <dbReference type="ARBA" id="ARBA00023004"/>
    </source>
</evidence>
<dbReference type="Gene3D" id="1.25.10.10">
    <property type="entry name" value="Leucine-rich Repeat Variant"/>
    <property type="match status" value="1"/>
</dbReference>
<keyword evidence="3 4" id="KW-0408">Iron</keyword>
<dbReference type="NCBIfam" id="TIGR02604">
    <property type="entry name" value="Piru_Ver_Nterm"/>
    <property type="match status" value="1"/>
</dbReference>
<dbReference type="InterPro" id="IPR029010">
    <property type="entry name" value="ThuA-like"/>
</dbReference>
<dbReference type="Pfam" id="PF23500">
    <property type="entry name" value="DUF7133"/>
    <property type="match status" value="1"/>
</dbReference>
<evidence type="ECO:0000256" key="5">
    <source>
        <dbReference type="SAM" id="MobiDB-lite"/>
    </source>
</evidence>
<keyword evidence="1 4" id="KW-0349">Heme</keyword>
<keyword evidence="8" id="KW-1185">Reference proteome</keyword>
<name>A0A5B9QI73_9BACT</name>
<dbReference type="InterPro" id="IPR055557">
    <property type="entry name" value="DUF7133"/>
</dbReference>
<evidence type="ECO:0000256" key="4">
    <source>
        <dbReference type="PROSITE-ProRule" id="PRU00433"/>
    </source>
</evidence>
<dbReference type="GO" id="GO:0009055">
    <property type="term" value="F:electron transfer activity"/>
    <property type="evidence" value="ECO:0007669"/>
    <property type="project" value="InterPro"/>
</dbReference>
<dbReference type="InterPro" id="IPR009056">
    <property type="entry name" value="Cyt_c-like_dom"/>
</dbReference>
<accession>A0A5B9QI73</accession>
<dbReference type="NCBIfam" id="TIGR02603">
    <property type="entry name" value="CxxCH_TIGR02603"/>
    <property type="match status" value="1"/>
</dbReference>
<dbReference type="SUPFAM" id="SSF52317">
    <property type="entry name" value="Class I glutamine amidotransferase-like"/>
    <property type="match status" value="1"/>
</dbReference>
<dbReference type="Gene3D" id="1.10.760.10">
    <property type="entry name" value="Cytochrome c-like domain"/>
    <property type="match status" value="1"/>
</dbReference>
<dbReference type="KEGG" id="bgok:Pr1d_47250"/>
<dbReference type="PANTHER" id="PTHR33546">
    <property type="entry name" value="LARGE, MULTIFUNCTIONAL SECRETED PROTEIN-RELATED"/>
    <property type="match status" value="1"/>
</dbReference>
<dbReference type="Proteomes" id="UP000323917">
    <property type="component" value="Chromosome"/>
</dbReference>
<dbReference type="SUPFAM" id="SSF46626">
    <property type="entry name" value="Cytochrome c"/>
    <property type="match status" value="1"/>
</dbReference>
<organism evidence="7 8">
    <name type="scientific">Bythopirellula goksoeyrii</name>
    <dbReference type="NCBI Taxonomy" id="1400387"/>
    <lineage>
        <taxon>Bacteria</taxon>
        <taxon>Pseudomonadati</taxon>
        <taxon>Planctomycetota</taxon>
        <taxon>Planctomycetia</taxon>
        <taxon>Pirellulales</taxon>
        <taxon>Lacipirellulaceae</taxon>
        <taxon>Bythopirellula</taxon>
    </lineage>
</organism>
<sequence length="1492" mass="163444">MQIYRLRHLALGWLSVTLFALLGELGCWAVGAEQLSRDNGRPDHRLIFLGDSGPHLPAARAAVLIPALRGRGIAVDYSEDPDLLASPNLAQYDGLILYANIDAITPEQEAGLLAFVEGGKGFVPLHCASYCFRNSQKFVDLVGAQFQDHGAEVFSTRLTPRGEPVFDGFGGFESWDETYIHHRHNERDRIVLEYRDQGPQAEGRSGEPWTWIRRQGKGRVFYTAWGHDLRTWSHPGFQNLIERGVRWACTGDPGLVPDFVNPQPFEPPRMVDGAGSLDAMQYDDVGPKVPHYMPESDEDGRGQARHLMQRPQPPEESLNYYATPEGFSLQLFAAEPALGPKPIAMNWDARGRLWVCESIDYPNDLQPAGTGNDRIRICEDSDGDGRADKFTVFAEQLSVPTAITFYRGGAIVQNGTETIYLKDVDGDDRADLRETLITGWDMNDTHGGVSNFHYGLDNWIWAMQGYNPSTPRYRDPEGVMREGQSFGMGFFRFRLDQSDPPRVVDLEFLRSTDNNTWGLGISEEGLVFGSTANNNPSVFMPIPNRYYERVLGFSADMLGTIADTPKFSSLTDKVRQVDHFGAYTAGTGHALYTARAYPPQWWNKTAFVCGPTGHLVGVFVLRRDGAGYRSSSPSNLVASRDEWSAPIMAEVGPDGFVWVLDWYNYIVQHNPTPVGFTTGKGEAYESDLRDKRHGRIYRLRYDDGEQTSAPPPLQAASPAELTATLRHPTKLWRLHAQRLLVERGNRDVAPALIEMVRDGSIDAIGLNVGAIHALGALRGLGAFDKHALPAAVEALHTALAHPSAGVRRIAIAALPHNETSRTALLECDVLRDDDAQVQLAAVLALSDMPPSRQGAEALVALLADGAGSDRWIADALTSAAAMHGVQFLQELASSLPRDSTDRRSLPAAISRLAGVLGEHLARGDLDAGDLEALLNALADADEGLASTVIAAVAKHWPEDRAASLPRSAEGAIIRLLTHVSLDAKSDLLRLARQWHAGDMEELHQQQGEMLRAQVANADLPDSERIFAAQAWVRLDPDDGSIVEELLSTITPQTSPSLLVGLLQAAAESRYDDFGAELVLLYDGLLPQGREAVLELLLQQPDSTNALLDAVAANEIDVAALSLEQIAALRAHPVETIRNRAAELIVAGGVNPNPDRQKVLADLLPVAEIAGDAAEGKKLFAKHCAVCHSHGGTGATVGPDLTGMFVHPKRDVLGNIIDPSRDVEGNYRSYSVIANGRVYAGLFAGESRTTITMVDSSGKRHVIQRSDVDEVFSNDLSLMPDGFEKQLSPTELANVLEFLATPQRYVPLSLARVATASSAKPLFEGQADGPDRLVLPDWKPRTVGGVPFTLVDPQQGAVRNILLFRSDRSPLTQRMPEAVRLRCGYQAKTLHLLSGVSGWGFPTESEKTPSLIIRLHYQGGRTEEHELRNGVHFADYIRRVDVPGSEFAFAMRNQQMRYLAIKPEREEQIVDIEFVTASDSTVPIVLAVTAELP</sequence>
<gene>
    <name evidence="7" type="ORF">Pr1d_47250</name>
</gene>
<dbReference type="SUPFAM" id="SSF48371">
    <property type="entry name" value="ARM repeat"/>
    <property type="match status" value="2"/>
</dbReference>
<evidence type="ECO:0000256" key="1">
    <source>
        <dbReference type="ARBA" id="ARBA00022617"/>
    </source>
</evidence>
<dbReference type="InterPro" id="IPR016024">
    <property type="entry name" value="ARM-type_fold"/>
</dbReference>
<dbReference type="EMBL" id="CP042913">
    <property type="protein sequence ID" value="QEG37382.1"/>
    <property type="molecule type" value="Genomic_DNA"/>
</dbReference>
<evidence type="ECO:0000313" key="7">
    <source>
        <dbReference type="EMBL" id="QEG37382.1"/>
    </source>
</evidence>
<dbReference type="InterPro" id="IPR013428">
    <property type="entry name" value="Membrane-bound_put_N"/>
</dbReference>
<feature type="region of interest" description="Disordered" evidence="5">
    <location>
        <begin position="295"/>
        <end position="316"/>
    </location>
</feature>
<feature type="domain" description="Cytochrome c" evidence="6">
    <location>
        <begin position="1170"/>
        <end position="1302"/>
    </location>
</feature>
<dbReference type="Gene3D" id="3.40.50.880">
    <property type="match status" value="1"/>
</dbReference>
<reference evidence="7 8" key="1">
    <citation type="submission" date="2019-08" db="EMBL/GenBank/DDBJ databases">
        <title>Deep-cultivation of Planctomycetes and their phenomic and genomic characterization uncovers novel biology.</title>
        <authorList>
            <person name="Wiegand S."/>
            <person name="Jogler M."/>
            <person name="Boedeker C."/>
            <person name="Pinto D."/>
            <person name="Vollmers J."/>
            <person name="Rivas-Marin E."/>
            <person name="Kohn T."/>
            <person name="Peeters S.H."/>
            <person name="Heuer A."/>
            <person name="Rast P."/>
            <person name="Oberbeckmann S."/>
            <person name="Bunk B."/>
            <person name="Jeske O."/>
            <person name="Meyerdierks A."/>
            <person name="Storesund J.E."/>
            <person name="Kallscheuer N."/>
            <person name="Luecker S."/>
            <person name="Lage O.M."/>
            <person name="Pohl T."/>
            <person name="Merkel B.J."/>
            <person name="Hornburger P."/>
            <person name="Mueller R.-W."/>
            <person name="Bruemmer F."/>
            <person name="Labrenz M."/>
            <person name="Spormann A.M."/>
            <person name="Op den Camp H."/>
            <person name="Overmann J."/>
            <person name="Amann R."/>
            <person name="Jetten M.S.M."/>
            <person name="Mascher T."/>
            <person name="Medema M.H."/>
            <person name="Devos D.P."/>
            <person name="Kaster A.-K."/>
            <person name="Ovreas L."/>
            <person name="Rohde M."/>
            <person name="Galperin M.Y."/>
            <person name="Jogler C."/>
        </authorList>
    </citation>
    <scope>NUCLEOTIDE SEQUENCE [LARGE SCALE GENOMIC DNA]</scope>
    <source>
        <strain evidence="7 8">Pr1d</strain>
    </source>
</reference>
<dbReference type="RefSeq" id="WP_148075629.1">
    <property type="nucleotide sequence ID" value="NZ_CP042913.1"/>
</dbReference>
<dbReference type="OrthoDB" id="230287at2"/>
<evidence type="ECO:0000256" key="2">
    <source>
        <dbReference type="ARBA" id="ARBA00022723"/>
    </source>
</evidence>
<dbReference type="SUPFAM" id="SSF63829">
    <property type="entry name" value="Calcium-dependent phosphotriesterase"/>
    <property type="match status" value="1"/>
</dbReference>
<keyword evidence="2 4" id="KW-0479">Metal-binding</keyword>
<proteinExistence type="predicted"/>
<dbReference type="InterPro" id="IPR029062">
    <property type="entry name" value="Class_I_gatase-like"/>
</dbReference>